<feature type="compositionally biased region" description="Low complexity" evidence="2">
    <location>
        <begin position="1"/>
        <end position="10"/>
    </location>
</feature>
<dbReference type="SMART" id="SM00052">
    <property type="entry name" value="EAL"/>
    <property type="match status" value="1"/>
</dbReference>
<evidence type="ECO:0000313" key="9">
    <source>
        <dbReference type="Proteomes" id="UP000186868"/>
    </source>
</evidence>
<dbReference type="InterPro" id="IPR029016">
    <property type="entry name" value="GAF-like_dom_sf"/>
</dbReference>
<dbReference type="InterPro" id="IPR052155">
    <property type="entry name" value="Biofilm_reg_signaling"/>
</dbReference>
<sequence length="811" mass="92534">MQPEASQVPESQEETPSESQQKTQLEYLLAKTALRIRRSLKPGRILGITVAEVRKLLKAERVIVYRFNPDWSGVVAIESVSDGLPSMLGRKIHDCCFGENWVEPYKNGRIQVTTDIYTDGLSQCHIDLLAPFQIRANLVVPIVLTGEEENDKISKQLWGLLAVQQCSDRRQWQSWEIEFLQQLTTQVAIALQRAELYEQLRTELIERQQVEIKMRRLNRELEEQLLDRTTQLVTINEALKREIRERQRIAELLFQEKELAQVTLQSIGDGVITTDMAGKIEYFNPVAEQLTGWGANEVQGVPLAEIFKIVNEVTREPVENPVERVLREDRIVGLANHTILIARDGTEYAIDDSAAPIRDRNGKTIGAVLVFHDVTQSRQLARQLSWQATHDTLTGLVNRREFERQLIEAIADAKNSDRQHALCYLDLDQFKVVNDTCGHIAGDELLRQVTALLQKRVRTTDILARLGGDEFGLLFYQCPLPMAQQIAETLRQIVQDFRFIWGGKIFTIGASIGLVAIDADAKDLNDILSAADAACYAAKGNGRNCIRVYRTDDRDLVRQRGERQWIARITQALEENRFRLHCQKIVSVTRASRRYHYEVLLRLVDETGELVSPMAFIPAAERYDLMPAVDRWVISTFFASYERYHQENPDRLQEFYAINLSGASVNNPQFFDFLAEQLTRYQIRPRTICFEITETTAIANLDRAAKLINSLKELGCRFALDDFGNGMSSLTYLKNLPIDYLKIDGSFVKNITSDRIDYVMVESFNQIAHAMGIQTIAEFVENEAILKKLQEIGVDYAQGYGIAKPRPCMFN</sequence>
<dbReference type="InterPro" id="IPR035965">
    <property type="entry name" value="PAS-like_dom_sf"/>
</dbReference>
<dbReference type="AlphaFoldDB" id="A0A1U7HPQ6"/>
<dbReference type="FunFam" id="3.30.70.270:FF:000001">
    <property type="entry name" value="Diguanylate cyclase domain protein"/>
    <property type="match status" value="1"/>
</dbReference>
<keyword evidence="1" id="KW-0175">Coiled coil</keyword>
<dbReference type="Pfam" id="PF00563">
    <property type="entry name" value="EAL"/>
    <property type="match status" value="1"/>
</dbReference>
<dbReference type="OrthoDB" id="9813903at2"/>
<dbReference type="InterPro" id="IPR001633">
    <property type="entry name" value="EAL_dom"/>
</dbReference>
<dbReference type="NCBIfam" id="TIGR00254">
    <property type="entry name" value="GGDEF"/>
    <property type="match status" value="1"/>
</dbReference>
<dbReference type="InterPro" id="IPR035919">
    <property type="entry name" value="EAL_sf"/>
</dbReference>
<keyword evidence="8" id="KW-0808">Transferase</keyword>
<dbReference type="Gene3D" id="3.30.70.270">
    <property type="match status" value="1"/>
</dbReference>
<reference evidence="8 9" key="1">
    <citation type="submission" date="2016-11" db="EMBL/GenBank/DDBJ databases">
        <title>Draft Genome Sequences of Nine Cyanobacterial Strains from Diverse Habitats.</title>
        <authorList>
            <person name="Zhu T."/>
            <person name="Hou S."/>
            <person name="Lu X."/>
            <person name="Hess W.R."/>
        </authorList>
    </citation>
    <scope>NUCLEOTIDE SEQUENCE [LARGE SCALE GENOMIC DNA]</scope>
    <source>
        <strain evidence="8 9">NIES-593</strain>
    </source>
</reference>
<evidence type="ECO:0000259" key="7">
    <source>
        <dbReference type="PROSITE" id="PS50887"/>
    </source>
</evidence>
<dbReference type="Gene3D" id="3.30.450.40">
    <property type="match status" value="1"/>
</dbReference>
<evidence type="ECO:0000313" key="8">
    <source>
        <dbReference type="EMBL" id="OKH25557.1"/>
    </source>
</evidence>
<dbReference type="Proteomes" id="UP000186868">
    <property type="component" value="Unassembled WGS sequence"/>
</dbReference>
<feature type="region of interest" description="Disordered" evidence="2">
    <location>
        <begin position="1"/>
        <end position="23"/>
    </location>
</feature>
<evidence type="ECO:0000259" key="5">
    <source>
        <dbReference type="PROSITE" id="PS50113"/>
    </source>
</evidence>
<comment type="caution">
    <text evidence="8">The sequence shown here is derived from an EMBL/GenBank/DDBJ whole genome shotgun (WGS) entry which is preliminary data.</text>
</comment>
<dbReference type="PROSITE" id="PS50112">
    <property type="entry name" value="PAS"/>
    <property type="match status" value="1"/>
</dbReference>
<feature type="domain" description="GGDEF" evidence="7">
    <location>
        <begin position="418"/>
        <end position="551"/>
    </location>
</feature>
<dbReference type="SUPFAM" id="SSF55073">
    <property type="entry name" value="Nucleotide cyclase"/>
    <property type="match status" value="1"/>
</dbReference>
<dbReference type="Pfam" id="PF00990">
    <property type="entry name" value="GGDEF"/>
    <property type="match status" value="1"/>
</dbReference>
<dbReference type="PROSITE" id="PS50883">
    <property type="entry name" value="EAL"/>
    <property type="match status" value="1"/>
</dbReference>
<dbReference type="SMART" id="SM00065">
    <property type="entry name" value="GAF"/>
    <property type="match status" value="1"/>
</dbReference>
<dbReference type="PROSITE" id="PS50046">
    <property type="entry name" value="PHYTOCHROME_2"/>
    <property type="match status" value="1"/>
</dbReference>
<dbReference type="Pfam" id="PF01590">
    <property type="entry name" value="GAF"/>
    <property type="match status" value="1"/>
</dbReference>
<dbReference type="PROSITE" id="PS50113">
    <property type="entry name" value="PAC"/>
    <property type="match status" value="1"/>
</dbReference>
<dbReference type="Gene3D" id="3.30.450.20">
    <property type="entry name" value="PAS domain"/>
    <property type="match status" value="1"/>
</dbReference>
<dbReference type="CDD" id="cd00130">
    <property type="entry name" value="PAS"/>
    <property type="match status" value="1"/>
</dbReference>
<dbReference type="CDD" id="cd01949">
    <property type="entry name" value="GGDEF"/>
    <property type="match status" value="1"/>
</dbReference>
<accession>A0A1U7HPQ6</accession>
<keyword evidence="9" id="KW-1185">Reference proteome</keyword>
<feature type="domain" description="PAC" evidence="5">
    <location>
        <begin position="334"/>
        <end position="386"/>
    </location>
</feature>
<dbReference type="SMART" id="SM00091">
    <property type="entry name" value="PAS"/>
    <property type="match status" value="1"/>
</dbReference>
<dbReference type="InterPro" id="IPR000160">
    <property type="entry name" value="GGDEF_dom"/>
</dbReference>
<dbReference type="STRING" id="1921803.NIES593_04240"/>
<dbReference type="PANTHER" id="PTHR44757">
    <property type="entry name" value="DIGUANYLATE CYCLASE DGCP"/>
    <property type="match status" value="1"/>
</dbReference>
<dbReference type="CDD" id="cd01948">
    <property type="entry name" value="EAL"/>
    <property type="match status" value="1"/>
</dbReference>
<dbReference type="EMBL" id="MRCB01000003">
    <property type="protein sequence ID" value="OKH25557.1"/>
    <property type="molecule type" value="Genomic_DNA"/>
</dbReference>
<feature type="domain" description="Phytochrome chromophore attachment site" evidence="3">
    <location>
        <begin position="41"/>
        <end position="186"/>
    </location>
</feature>
<dbReference type="InterPro" id="IPR043128">
    <property type="entry name" value="Rev_trsase/Diguanyl_cyclase"/>
</dbReference>
<keyword evidence="8" id="KW-0418">Kinase</keyword>
<protein>
    <submittedName>
        <fullName evidence="8">Histidine kinase</fullName>
    </submittedName>
</protein>
<name>A0A1U7HPQ6_9CYAN</name>
<dbReference type="InterPro" id="IPR001610">
    <property type="entry name" value="PAC"/>
</dbReference>
<dbReference type="SMART" id="SM00086">
    <property type="entry name" value="PAC"/>
    <property type="match status" value="1"/>
</dbReference>
<feature type="domain" description="EAL" evidence="6">
    <location>
        <begin position="562"/>
        <end position="811"/>
    </location>
</feature>
<evidence type="ECO:0000259" key="3">
    <source>
        <dbReference type="PROSITE" id="PS50046"/>
    </source>
</evidence>
<dbReference type="GO" id="GO:0016301">
    <property type="term" value="F:kinase activity"/>
    <property type="evidence" value="ECO:0007669"/>
    <property type="project" value="UniProtKB-KW"/>
</dbReference>
<dbReference type="SUPFAM" id="SSF141868">
    <property type="entry name" value="EAL domain-like"/>
    <property type="match status" value="1"/>
</dbReference>
<proteinExistence type="predicted"/>
<dbReference type="SMART" id="SM00267">
    <property type="entry name" value="GGDEF"/>
    <property type="match status" value="1"/>
</dbReference>
<evidence type="ECO:0000259" key="6">
    <source>
        <dbReference type="PROSITE" id="PS50883"/>
    </source>
</evidence>
<dbReference type="InterPro" id="IPR000014">
    <property type="entry name" value="PAS"/>
</dbReference>
<dbReference type="SUPFAM" id="SSF55781">
    <property type="entry name" value="GAF domain-like"/>
    <property type="match status" value="1"/>
</dbReference>
<evidence type="ECO:0000259" key="4">
    <source>
        <dbReference type="PROSITE" id="PS50112"/>
    </source>
</evidence>
<dbReference type="InterPro" id="IPR029787">
    <property type="entry name" value="Nucleotide_cyclase"/>
</dbReference>
<evidence type="ECO:0000256" key="2">
    <source>
        <dbReference type="SAM" id="MobiDB-lite"/>
    </source>
</evidence>
<dbReference type="InterPro" id="IPR003018">
    <property type="entry name" value="GAF"/>
</dbReference>
<dbReference type="PANTHER" id="PTHR44757:SF4">
    <property type="entry name" value="DIGUANYLATE CYCLASE DGCE-RELATED"/>
    <property type="match status" value="1"/>
</dbReference>
<dbReference type="InterPro" id="IPR013656">
    <property type="entry name" value="PAS_4"/>
</dbReference>
<dbReference type="RefSeq" id="WP_073598400.1">
    <property type="nucleotide sequence ID" value="NZ_MRCB01000003.1"/>
</dbReference>
<feature type="coiled-coil region" evidence="1">
    <location>
        <begin position="180"/>
        <end position="256"/>
    </location>
</feature>
<dbReference type="Gene3D" id="3.20.20.450">
    <property type="entry name" value="EAL domain"/>
    <property type="match status" value="1"/>
</dbReference>
<gene>
    <name evidence="8" type="ORF">NIES593_04240</name>
</gene>
<organism evidence="8 9">
    <name type="scientific">Hydrococcus rivularis NIES-593</name>
    <dbReference type="NCBI Taxonomy" id="1921803"/>
    <lineage>
        <taxon>Bacteria</taxon>
        <taxon>Bacillati</taxon>
        <taxon>Cyanobacteriota</taxon>
        <taxon>Cyanophyceae</taxon>
        <taxon>Pleurocapsales</taxon>
        <taxon>Hydrococcaceae</taxon>
        <taxon>Hydrococcus</taxon>
    </lineage>
</organism>
<feature type="domain" description="PAS" evidence="4">
    <location>
        <begin position="256"/>
        <end position="329"/>
    </location>
</feature>
<dbReference type="SUPFAM" id="SSF55785">
    <property type="entry name" value="PYP-like sensor domain (PAS domain)"/>
    <property type="match status" value="1"/>
</dbReference>
<dbReference type="NCBIfam" id="TIGR00229">
    <property type="entry name" value="sensory_box"/>
    <property type="match status" value="1"/>
</dbReference>
<evidence type="ECO:0000256" key="1">
    <source>
        <dbReference type="SAM" id="Coils"/>
    </source>
</evidence>
<dbReference type="PROSITE" id="PS50887">
    <property type="entry name" value="GGDEF"/>
    <property type="match status" value="1"/>
</dbReference>
<dbReference type="InterPro" id="IPR016132">
    <property type="entry name" value="Phyto_chromo_attachment"/>
</dbReference>
<dbReference type="Pfam" id="PF08448">
    <property type="entry name" value="PAS_4"/>
    <property type="match status" value="1"/>
</dbReference>
<dbReference type="InterPro" id="IPR000700">
    <property type="entry name" value="PAS-assoc_C"/>
</dbReference>